<evidence type="ECO:0000313" key="1">
    <source>
        <dbReference type="EMBL" id="KAJ7785013.1"/>
    </source>
</evidence>
<proteinExistence type="predicted"/>
<dbReference type="Proteomes" id="UP001215280">
    <property type="component" value="Unassembled WGS sequence"/>
</dbReference>
<dbReference type="AlphaFoldDB" id="A0AAD7P2G6"/>
<keyword evidence="2" id="KW-1185">Reference proteome</keyword>
<sequence length="239" mass="26619">MLTIDGAKCGSNEQVRPAGVEVYFLCRLWSLVPSAAPLMSFELVENSGMGSICPKMASKIKGETGWITVSTESRDIECCSVTSAYGNWTFCRSMQRQSSGSQNGIDKKYYCENELVNSQVVKALIQVQCGDWNPKYSIRKPQDKAEDADWMLNATRSNADCARAQSEGGEAMFTKTPAASSQPVKNWSTLFSLLERPQFTNQKANGEFVVITSESHVEYESDIFGLQNGLFRAWAWIWV</sequence>
<name>A0AAD7P2G6_9AGAR</name>
<dbReference type="EMBL" id="JARJLG010000001">
    <property type="protein sequence ID" value="KAJ7785013.1"/>
    <property type="molecule type" value="Genomic_DNA"/>
</dbReference>
<organism evidence="1 2">
    <name type="scientific">Mycena maculata</name>
    <dbReference type="NCBI Taxonomy" id="230809"/>
    <lineage>
        <taxon>Eukaryota</taxon>
        <taxon>Fungi</taxon>
        <taxon>Dikarya</taxon>
        <taxon>Basidiomycota</taxon>
        <taxon>Agaricomycotina</taxon>
        <taxon>Agaricomycetes</taxon>
        <taxon>Agaricomycetidae</taxon>
        <taxon>Agaricales</taxon>
        <taxon>Marasmiineae</taxon>
        <taxon>Mycenaceae</taxon>
        <taxon>Mycena</taxon>
    </lineage>
</organism>
<protein>
    <submittedName>
        <fullName evidence="1">Uncharacterized protein</fullName>
    </submittedName>
</protein>
<comment type="caution">
    <text evidence="1">The sequence shown here is derived from an EMBL/GenBank/DDBJ whole genome shotgun (WGS) entry which is preliminary data.</text>
</comment>
<accession>A0AAD7P2G6</accession>
<evidence type="ECO:0000313" key="2">
    <source>
        <dbReference type="Proteomes" id="UP001215280"/>
    </source>
</evidence>
<reference evidence="1" key="1">
    <citation type="submission" date="2023-03" db="EMBL/GenBank/DDBJ databases">
        <title>Massive genome expansion in bonnet fungi (Mycena s.s.) driven by repeated elements and novel gene families across ecological guilds.</title>
        <authorList>
            <consortium name="Lawrence Berkeley National Laboratory"/>
            <person name="Harder C.B."/>
            <person name="Miyauchi S."/>
            <person name="Viragh M."/>
            <person name="Kuo A."/>
            <person name="Thoen E."/>
            <person name="Andreopoulos B."/>
            <person name="Lu D."/>
            <person name="Skrede I."/>
            <person name="Drula E."/>
            <person name="Henrissat B."/>
            <person name="Morin E."/>
            <person name="Kohler A."/>
            <person name="Barry K."/>
            <person name="LaButti K."/>
            <person name="Morin E."/>
            <person name="Salamov A."/>
            <person name="Lipzen A."/>
            <person name="Mereny Z."/>
            <person name="Hegedus B."/>
            <person name="Baldrian P."/>
            <person name="Stursova M."/>
            <person name="Weitz H."/>
            <person name="Taylor A."/>
            <person name="Grigoriev I.V."/>
            <person name="Nagy L.G."/>
            <person name="Martin F."/>
            <person name="Kauserud H."/>
        </authorList>
    </citation>
    <scope>NUCLEOTIDE SEQUENCE</scope>
    <source>
        <strain evidence="1">CBHHK188m</strain>
    </source>
</reference>
<gene>
    <name evidence="1" type="ORF">DFH07DRAFT_763625</name>
</gene>